<evidence type="ECO:0000313" key="2">
    <source>
        <dbReference type="Proteomes" id="UP000729701"/>
    </source>
</evidence>
<dbReference type="EMBL" id="JAHHGZ010000039">
    <property type="protein sequence ID" value="MBW4671118.1"/>
    <property type="molecule type" value="Genomic_DNA"/>
</dbReference>
<comment type="caution">
    <text evidence="1">The sequence shown here is derived from an EMBL/GenBank/DDBJ whole genome shotgun (WGS) entry which is preliminary data.</text>
</comment>
<accession>A0A951QSD1</accession>
<reference evidence="1" key="2">
    <citation type="journal article" date="2022" name="Microbiol. Resour. Announc.">
        <title>Metagenome Sequencing to Explore Phylogenomics of Terrestrial Cyanobacteria.</title>
        <authorList>
            <person name="Ward R.D."/>
            <person name="Stajich J.E."/>
            <person name="Johansen J.R."/>
            <person name="Huntemann M."/>
            <person name="Clum A."/>
            <person name="Foster B."/>
            <person name="Foster B."/>
            <person name="Roux S."/>
            <person name="Palaniappan K."/>
            <person name="Varghese N."/>
            <person name="Mukherjee S."/>
            <person name="Reddy T.B.K."/>
            <person name="Daum C."/>
            <person name="Copeland A."/>
            <person name="Chen I.A."/>
            <person name="Ivanova N.N."/>
            <person name="Kyrpides N.C."/>
            <person name="Shapiro N."/>
            <person name="Eloe-Fadrosh E.A."/>
            <person name="Pietrasiak N."/>
        </authorList>
    </citation>
    <scope>NUCLEOTIDE SEQUENCE</scope>
    <source>
        <strain evidence="1">GSE-NOS-MK-12-04C</strain>
    </source>
</reference>
<name>A0A951QSD1_9CYAN</name>
<reference evidence="1" key="1">
    <citation type="submission" date="2021-05" db="EMBL/GenBank/DDBJ databases">
        <authorList>
            <person name="Pietrasiak N."/>
            <person name="Ward R."/>
            <person name="Stajich J.E."/>
            <person name="Kurbessoian T."/>
        </authorList>
    </citation>
    <scope>NUCLEOTIDE SEQUENCE</scope>
    <source>
        <strain evidence="1">GSE-NOS-MK-12-04C</strain>
    </source>
</reference>
<gene>
    <name evidence="1" type="ORF">KME60_27765</name>
</gene>
<evidence type="ECO:0008006" key="3">
    <source>
        <dbReference type="Google" id="ProtNLM"/>
    </source>
</evidence>
<proteinExistence type="predicted"/>
<organism evidence="1 2">
    <name type="scientific">Cyanomargarita calcarea GSE-NOS-MK-12-04C</name>
    <dbReference type="NCBI Taxonomy" id="2839659"/>
    <lineage>
        <taxon>Bacteria</taxon>
        <taxon>Bacillati</taxon>
        <taxon>Cyanobacteriota</taxon>
        <taxon>Cyanophyceae</taxon>
        <taxon>Nostocales</taxon>
        <taxon>Cyanomargaritaceae</taxon>
        <taxon>Cyanomargarita</taxon>
    </lineage>
</organism>
<protein>
    <recommendedName>
        <fullName evidence="3">DUF4280 domain-containing protein</fullName>
    </recommendedName>
</protein>
<sequence length="110" mass="11219">MPGNHLTTSSQIMCPHGGQAILFTSNTQANAVSTPVLLESDIHPVAGCPFTVGPKYSPCVRIEWSAGSSKTSVNGTATLVQSSIGKCINAEGAPQGIAIVVNTQPKASAL</sequence>
<dbReference type="AlphaFoldDB" id="A0A951QSD1"/>
<evidence type="ECO:0000313" key="1">
    <source>
        <dbReference type="EMBL" id="MBW4671118.1"/>
    </source>
</evidence>
<dbReference type="Proteomes" id="UP000729701">
    <property type="component" value="Unassembled WGS sequence"/>
</dbReference>